<dbReference type="SMART" id="SM00829">
    <property type="entry name" value="PKS_ER"/>
    <property type="match status" value="1"/>
</dbReference>
<evidence type="ECO:0000313" key="8">
    <source>
        <dbReference type="Proteomes" id="UP000256645"/>
    </source>
</evidence>
<dbReference type="GO" id="GO:0000721">
    <property type="term" value="F:(R,R)-butanediol dehydrogenase activity"/>
    <property type="evidence" value="ECO:0007669"/>
    <property type="project" value="TreeGrafter"/>
</dbReference>
<dbReference type="Gene3D" id="3.40.50.720">
    <property type="entry name" value="NAD(P)-binding Rossmann-like Domain"/>
    <property type="match status" value="1"/>
</dbReference>
<dbReference type="CDD" id="cd08233">
    <property type="entry name" value="butanediol_DH_like"/>
    <property type="match status" value="1"/>
</dbReference>
<dbReference type="Proteomes" id="UP000256645">
    <property type="component" value="Unassembled WGS sequence"/>
</dbReference>
<sequence>MASEFMQAARLHGNHDIRIDEVPIPIPKADEVLIEIEWCGICGSDLHEYTDGPTAASSMPHPLTNEAMPAIMGHEFCGTIHSAPENSSFKPGQAVMVDPRLHCRTCSRCTQGATHACTSWGFRGYHGKGGGLSEFIAVEERLVHLLPGVESLAVAALIEPLAVAVHAVKMSGISDFAGKAVLILGGGPIGIVTLTVLRMKGAAKIFLSEPTAKRRLQCEALADRVFDPFGEEIGDGCRSLTGGEGVDFVFDCAGSPPGMLDGMDALTWAGSYINVAGWVKPFVIPMQYAFLKEITIKYTFCYDDDDFRETVEAFRAGAFQSIEQLVTSRILLKDVVEKGFEQLLSNTDDHIKILVSPKRQHSSSN</sequence>
<evidence type="ECO:0000313" key="7">
    <source>
        <dbReference type="EMBL" id="RDW79973.1"/>
    </source>
</evidence>
<evidence type="ECO:0000259" key="6">
    <source>
        <dbReference type="SMART" id="SM00829"/>
    </source>
</evidence>
<dbReference type="EMBL" id="PDLM01000004">
    <property type="protein sequence ID" value="RDW79973.1"/>
    <property type="molecule type" value="Genomic_DNA"/>
</dbReference>
<reference evidence="7 8" key="1">
    <citation type="journal article" date="2018" name="IMA Fungus">
        <title>IMA Genome-F 9: Draft genome sequence of Annulohypoxylon stygium, Aspergillus mulundensis, Berkeleyomyces basicola (syn. Thielaviopsis basicola), Ceratocystis smalleyi, two Cercospora beticola strains, Coleophoma cylindrospora, Fusarium fracticaudum, Phialophora cf. hyalina, and Morchella septimelata.</title>
        <authorList>
            <person name="Wingfield B.D."/>
            <person name="Bills G.F."/>
            <person name="Dong Y."/>
            <person name="Huang W."/>
            <person name="Nel W.J."/>
            <person name="Swalarsk-Parry B.S."/>
            <person name="Vaghefi N."/>
            <person name="Wilken P.M."/>
            <person name="An Z."/>
            <person name="de Beer Z.W."/>
            <person name="De Vos L."/>
            <person name="Chen L."/>
            <person name="Duong T.A."/>
            <person name="Gao Y."/>
            <person name="Hammerbacher A."/>
            <person name="Kikkert J.R."/>
            <person name="Li Y."/>
            <person name="Li H."/>
            <person name="Li K."/>
            <person name="Li Q."/>
            <person name="Liu X."/>
            <person name="Ma X."/>
            <person name="Naidoo K."/>
            <person name="Pethybridge S.J."/>
            <person name="Sun J."/>
            <person name="Steenkamp E.T."/>
            <person name="van der Nest M.A."/>
            <person name="van Wyk S."/>
            <person name="Wingfield M.J."/>
            <person name="Xiong C."/>
            <person name="Yue Q."/>
            <person name="Zhang X."/>
        </authorList>
    </citation>
    <scope>NUCLEOTIDE SEQUENCE [LARGE SCALE GENOMIC DNA]</scope>
    <source>
        <strain evidence="7 8">BP6252</strain>
    </source>
</reference>
<evidence type="ECO:0000256" key="3">
    <source>
        <dbReference type="ARBA" id="ARBA00022723"/>
    </source>
</evidence>
<dbReference type="GO" id="GO:0005737">
    <property type="term" value="C:cytoplasm"/>
    <property type="evidence" value="ECO:0007669"/>
    <property type="project" value="TreeGrafter"/>
</dbReference>
<comment type="cofactor">
    <cofactor evidence="1">
        <name>Zn(2+)</name>
        <dbReference type="ChEBI" id="CHEBI:29105"/>
    </cofactor>
</comment>
<keyword evidence="8" id="KW-1185">Reference proteome</keyword>
<protein>
    <submittedName>
        <fullName evidence="7">Threonine dehydrogenase</fullName>
    </submittedName>
</protein>
<dbReference type="PANTHER" id="PTHR43161">
    <property type="entry name" value="SORBITOL DEHYDROGENASE"/>
    <property type="match status" value="1"/>
</dbReference>
<keyword evidence="3" id="KW-0479">Metal-binding</keyword>
<feature type="domain" description="Enoyl reductase (ER)" evidence="6">
    <location>
        <begin position="13"/>
        <end position="355"/>
    </location>
</feature>
<comment type="caution">
    <text evidence="7">The sequence shown here is derived from an EMBL/GenBank/DDBJ whole genome shotgun (WGS) entry which is preliminary data.</text>
</comment>
<evidence type="ECO:0000256" key="1">
    <source>
        <dbReference type="ARBA" id="ARBA00001947"/>
    </source>
</evidence>
<dbReference type="GO" id="GO:0046872">
    <property type="term" value="F:metal ion binding"/>
    <property type="evidence" value="ECO:0007669"/>
    <property type="project" value="UniProtKB-KW"/>
</dbReference>
<dbReference type="Gene3D" id="3.90.180.10">
    <property type="entry name" value="Medium-chain alcohol dehydrogenases, catalytic domain"/>
    <property type="match status" value="1"/>
</dbReference>
<dbReference type="Pfam" id="PF00107">
    <property type="entry name" value="ADH_zinc_N"/>
    <property type="match status" value="1"/>
</dbReference>
<organism evidence="7 8">
    <name type="scientific">Coleophoma cylindrospora</name>
    <dbReference type="NCBI Taxonomy" id="1849047"/>
    <lineage>
        <taxon>Eukaryota</taxon>
        <taxon>Fungi</taxon>
        <taxon>Dikarya</taxon>
        <taxon>Ascomycota</taxon>
        <taxon>Pezizomycotina</taxon>
        <taxon>Leotiomycetes</taxon>
        <taxon>Helotiales</taxon>
        <taxon>Dermateaceae</taxon>
        <taxon>Coleophoma</taxon>
    </lineage>
</organism>
<keyword evidence="5" id="KW-0560">Oxidoreductase</keyword>
<dbReference type="InterPro" id="IPR013149">
    <property type="entry name" value="ADH-like_C"/>
</dbReference>
<proteinExistence type="inferred from homology"/>
<keyword evidence="4" id="KW-0862">Zinc</keyword>
<dbReference type="SUPFAM" id="SSF50129">
    <property type="entry name" value="GroES-like"/>
    <property type="match status" value="1"/>
</dbReference>
<dbReference type="InterPro" id="IPR013154">
    <property type="entry name" value="ADH-like_N"/>
</dbReference>
<name>A0A3D8S0Y4_9HELO</name>
<dbReference type="PANTHER" id="PTHR43161:SF23">
    <property type="entry name" value="(R,R)-BUTANEDIOL DEHYDROGENASE-RELATED"/>
    <property type="match status" value="1"/>
</dbReference>
<dbReference type="InterPro" id="IPR011032">
    <property type="entry name" value="GroES-like_sf"/>
</dbReference>
<dbReference type="InterPro" id="IPR036291">
    <property type="entry name" value="NAD(P)-bd_dom_sf"/>
</dbReference>
<gene>
    <name evidence="7" type="ORF">BP6252_04611</name>
</gene>
<dbReference type="AlphaFoldDB" id="A0A3D8S0Y4"/>
<dbReference type="SUPFAM" id="SSF51735">
    <property type="entry name" value="NAD(P)-binding Rossmann-fold domains"/>
    <property type="match status" value="1"/>
</dbReference>
<accession>A0A3D8S0Y4</accession>
<dbReference type="InterPro" id="IPR020843">
    <property type="entry name" value="ER"/>
</dbReference>
<dbReference type="Pfam" id="PF08240">
    <property type="entry name" value="ADH_N"/>
    <property type="match status" value="1"/>
</dbReference>
<evidence type="ECO:0000256" key="2">
    <source>
        <dbReference type="ARBA" id="ARBA00008072"/>
    </source>
</evidence>
<dbReference type="OrthoDB" id="3941538at2759"/>
<dbReference type="GO" id="GO:0034079">
    <property type="term" value="P:butanediol biosynthetic process"/>
    <property type="evidence" value="ECO:0007669"/>
    <property type="project" value="TreeGrafter"/>
</dbReference>
<dbReference type="STRING" id="1849047.A0A3D8S0Y4"/>
<comment type="similarity">
    <text evidence="2">Belongs to the zinc-containing alcohol dehydrogenase family.</text>
</comment>
<evidence type="ECO:0000256" key="4">
    <source>
        <dbReference type="ARBA" id="ARBA00022833"/>
    </source>
</evidence>
<evidence type="ECO:0000256" key="5">
    <source>
        <dbReference type="ARBA" id="ARBA00023002"/>
    </source>
</evidence>